<feature type="compositionally biased region" description="Polar residues" evidence="1">
    <location>
        <begin position="148"/>
        <end position="162"/>
    </location>
</feature>
<organism evidence="2 3">
    <name type="scientific">Fomitopsis schrenkii</name>
    <name type="common">Brown rot fungus</name>
    <dbReference type="NCBI Taxonomy" id="2126942"/>
    <lineage>
        <taxon>Eukaryota</taxon>
        <taxon>Fungi</taxon>
        <taxon>Dikarya</taxon>
        <taxon>Basidiomycota</taxon>
        <taxon>Agaricomycotina</taxon>
        <taxon>Agaricomycetes</taxon>
        <taxon>Polyporales</taxon>
        <taxon>Fomitopsis</taxon>
    </lineage>
</organism>
<dbReference type="InParanoid" id="S8E0X8"/>
<dbReference type="EMBL" id="KE504180">
    <property type="protein sequence ID" value="EPS97068.1"/>
    <property type="molecule type" value="Genomic_DNA"/>
</dbReference>
<evidence type="ECO:0000256" key="1">
    <source>
        <dbReference type="SAM" id="MobiDB-lite"/>
    </source>
</evidence>
<gene>
    <name evidence="2" type="ORF">FOMPIDRAFT_84461</name>
</gene>
<dbReference type="AlphaFoldDB" id="S8E0X8"/>
<dbReference type="Proteomes" id="UP000015241">
    <property type="component" value="Unassembled WGS sequence"/>
</dbReference>
<evidence type="ECO:0000313" key="2">
    <source>
        <dbReference type="EMBL" id="EPS97068.1"/>
    </source>
</evidence>
<name>S8E0X8_FOMSC</name>
<reference evidence="2 3" key="1">
    <citation type="journal article" date="2012" name="Science">
        <title>The Paleozoic origin of enzymatic lignin decomposition reconstructed from 31 fungal genomes.</title>
        <authorList>
            <person name="Floudas D."/>
            <person name="Binder M."/>
            <person name="Riley R."/>
            <person name="Barry K."/>
            <person name="Blanchette R.A."/>
            <person name="Henrissat B."/>
            <person name="Martinez A.T."/>
            <person name="Otillar R."/>
            <person name="Spatafora J.W."/>
            <person name="Yadav J.S."/>
            <person name="Aerts A."/>
            <person name="Benoit I."/>
            <person name="Boyd A."/>
            <person name="Carlson A."/>
            <person name="Copeland A."/>
            <person name="Coutinho P.M."/>
            <person name="de Vries R.P."/>
            <person name="Ferreira P."/>
            <person name="Findley K."/>
            <person name="Foster B."/>
            <person name="Gaskell J."/>
            <person name="Glotzer D."/>
            <person name="Gorecki P."/>
            <person name="Heitman J."/>
            <person name="Hesse C."/>
            <person name="Hori C."/>
            <person name="Igarashi K."/>
            <person name="Jurgens J.A."/>
            <person name="Kallen N."/>
            <person name="Kersten P."/>
            <person name="Kohler A."/>
            <person name="Kuees U."/>
            <person name="Kumar T.K.A."/>
            <person name="Kuo A."/>
            <person name="LaButti K."/>
            <person name="Larrondo L.F."/>
            <person name="Lindquist E."/>
            <person name="Ling A."/>
            <person name="Lombard V."/>
            <person name="Lucas S."/>
            <person name="Lundell T."/>
            <person name="Martin R."/>
            <person name="McLaughlin D.J."/>
            <person name="Morgenstern I."/>
            <person name="Morin E."/>
            <person name="Murat C."/>
            <person name="Nagy L.G."/>
            <person name="Nolan M."/>
            <person name="Ohm R.A."/>
            <person name="Patyshakuliyeva A."/>
            <person name="Rokas A."/>
            <person name="Ruiz-Duenas F.J."/>
            <person name="Sabat G."/>
            <person name="Salamov A."/>
            <person name="Samejima M."/>
            <person name="Schmutz J."/>
            <person name="Slot J.C."/>
            <person name="St John F."/>
            <person name="Stenlid J."/>
            <person name="Sun H."/>
            <person name="Sun S."/>
            <person name="Syed K."/>
            <person name="Tsang A."/>
            <person name="Wiebenga A."/>
            <person name="Young D."/>
            <person name="Pisabarro A."/>
            <person name="Eastwood D.C."/>
            <person name="Martin F."/>
            <person name="Cullen D."/>
            <person name="Grigoriev I.V."/>
            <person name="Hibbett D.S."/>
        </authorList>
    </citation>
    <scope>NUCLEOTIDE SEQUENCE</scope>
    <source>
        <strain evidence="3">FP-58527</strain>
    </source>
</reference>
<accession>S8E0X8</accession>
<keyword evidence="3" id="KW-1185">Reference proteome</keyword>
<proteinExistence type="predicted"/>
<evidence type="ECO:0000313" key="3">
    <source>
        <dbReference type="Proteomes" id="UP000015241"/>
    </source>
</evidence>
<feature type="region of interest" description="Disordered" evidence="1">
    <location>
        <begin position="135"/>
        <end position="172"/>
    </location>
</feature>
<protein>
    <submittedName>
        <fullName evidence="2">Uncharacterized protein</fullName>
    </submittedName>
</protein>
<sequence>MPLLPLKSHAGRAPRSHSFEMSFDPISCAVYNASCVTRASHPSRCVDLIATLRDTDQPRLALDLCLCLVVGDLMRNIYGRVVEICAVGNHMALLRLESNDSRSYLVLCGRADCALPAMTWLRYVINPSKWLDLFESRPDQPPPDQPPARSTPSLAGRSQSPTIYPPTPAPSFVTMLSSSKEDWARPL</sequence>
<dbReference type="HOGENOM" id="CLU_1447708_0_0_1"/>